<dbReference type="GO" id="GO:0003677">
    <property type="term" value="F:DNA binding"/>
    <property type="evidence" value="ECO:0007669"/>
    <property type="project" value="UniProtKB-KW"/>
</dbReference>
<evidence type="ECO:0000313" key="5">
    <source>
        <dbReference type="Proteomes" id="UP000193642"/>
    </source>
</evidence>
<evidence type="ECO:0000313" key="4">
    <source>
        <dbReference type="EMBL" id="ORY46980.1"/>
    </source>
</evidence>
<keyword evidence="5" id="KW-1185">Reference proteome</keyword>
<dbReference type="STRING" id="329046.A0A1Y2CIW3"/>
<keyword evidence="4" id="KW-0238">DNA-binding</keyword>
<dbReference type="PANTHER" id="PTHR19836:SF19">
    <property type="entry name" value="SMALL RIBOSOMAL SUBUNIT PROTEIN US14M"/>
    <property type="match status" value="1"/>
</dbReference>
<evidence type="ECO:0000256" key="3">
    <source>
        <dbReference type="ARBA" id="ARBA00023274"/>
    </source>
</evidence>
<dbReference type="Proteomes" id="UP000193642">
    <property type="component" value="Unassembled WGS sequence"/>
</dbReference>
<protein>
    <submittedName>
        <fullName evidence="4">Glucocorticoid receptor-like (DNA-binding domain)</fullName>
    </submittedName>
</protein>
<dbReference type="SUPFAM" id="SSF57716">
    <property type="entry name" value="Glucocorticoid receptor-like (DNA-binding domain)"/>
    <property type="match status" value="1"/>
</dbReference>
<dbReference type="OrthoDB" id="413436at2759"/>
<evidence type="ECO:0000256" key="2">
    <source>
        <dbReference type="ARBA" id="ARBA00022980"/>
    </source>
</evidence>
<keyword evidence="2" id="KW-0689">Ribosomal protein</keyword>
<dbReference type="Pfam" id="PF00253">
    <property type="entry name" value="Ribosomal_S14"/>
    <property type="match status" value="1"/>
</dbReference>
<comment type="similarity">
    <text evidence="1">Belongs to the universal ribosomal protein uS14 family.</text>
</comment>
<dbReference type="InterPro" id="IPR001209">
    <property type="entry name" value="Ribosomal_uS14"/>
</dbReference>
<dbReference type="EMBL" id="MCGO01000015">
    <property type="protein sequence ID" value="ORY46980.1"/>
    <property type="molecule type" value="Genomic_DNA"/>
</dbReference>
<dbReference type="GO" id="GO:0003735">
    <property type="term" value="F:structural constituent of ribosome"/>
    <property type="evidence" value="ECO:0007669"/>
    <property type="project" value="EnsemblFungi"/>
</dbReference>
<keyword evidence="4" id="KW-0675">Receptor</keyword>
<dbReference type="Gene3D" id="1.10.287.1480">
    <property type="match status" value="1"/>
</dbReference>
<reference evidence="4 5" key="1">
    <citation type="submission" date="2016-07" db="EMBL/GenBank/DDBJ databases">
        <title>Pervasive Adenine N6-methylation of Active Genes in Fungi.</title>
        <authorList>
            <consortium name="DOE Joint Genome Institute"/>
            <person name="Mondo S.J."/>
            <person name="Dannebaum R.O."/>
            <person name="Kuo R.C."/>
            <person name="Labutti K."/>
            <person name="Haridas S."/>
            <person name="Kuo A."/>
            <person name="Salamov A."/>
            <person name="Ahrendt S.R."/>
            <person name="Lipzen A."/>
            <person name="Sullivan W."/>
            <person name="Andreopoulos W.B."/>
            <person name="Clum A."/>
            <person name="Lindquist E."/>
            <person name="Daum C."/>
            <person name="Ramamoorthy G.K."/>
            <person name="Gryganskyi A."/>
            <person name="Culley D."/>
            <person name="Magnuson J.K."/>
            <person name="James T.Y."/>
            <person name="O'Malley M.A."/>
            <person name="Stajich J.E."/>
            <person name="Spatafora J.W."/>
            <person name="Visel A."/>
            <person name="Grigoriev I.V."/>
        </authorList>
    </citation>
    <scope>NUCLEOTIDE SEQUENCE [LARGE SCALE GENOMIC DNA]</scope>
    <source>
        <strain evidence="4 5">JEL800</strain>
    </source>
</reference>
<proteinExistence type="inferred from homology"/>
<accession>A0A1Y2CIW3</accession>
<name>A0A1Y2CIW3_9FUNG</name>
<dbReference type="AlphaFoldDB" id="A0A1Y2CIW3"/>
<dbReference type="NCBIfam" id="NF006477">
    <property type="entry name" value="PRK08881.1"/>
    <property type="match status" value="1"/>
</dbReference>
<gene>
    <name evidence="4" type="ORF">BCR33DRAFT_715367</name>
</gene>
<dbReference type="FunFam" id="1.10.287.1480:FF:000001">
    <property type="entry name" value="30S ribosomal protein S14"/>
    <property type="match status" value="1"/>
</dbReference>
<organism evidence="4 5">
    <name type="scientific">Rhizoclosmatium globosum</name>
    <dbReference type="NCBI Taxonomy" id="329046"/>
    <lineage>
        <taxon>Eukaryota</taxon>
        <taxon>Fungi</taxon>
        <taxon>Fungi incertae sedis</taxon>
        <taxon>Chytridiomycota</taxon>
        <taxon>Chytridiomycota incertae sedis</taxon>
        <taxon>Chytridiomycetes</taxon>
        <taxon>Chytridiales</taxon>
        <taxon>Chytriomycetaceae</taxon>
        <taxon>Rhizoclosmatium</taxon>
    </lineage>
</organism>
<sequence length="101" mass="11707">MPMIANRLRDRMARFLIAQNEPQREALKLVCRDQSLPLMVRLKAQLELQKFPRYTRPVGVHNKCTESGKTRGLITEFKLSKIVFREKALAGELPGVRKSTW</sequence>
<dbReference type="PANTHER" id="PTHR19836">
    <property type="entry name" value="30S RIBOSOMAL PROTEIN S14"/>
    <property type="match status" value="1"/>
</dbReference>
<keyword evidence="3" id="KW-0687">Ribonucleoprotein</keyword>
<dbReference type="GO" id="GO:0005763">
    <property type="term" value="C:mitochondrial small ribosomal subunit"/>
    <property type="evidence" value="ECO:0007669"/>
    <property type="project" value="EnsemblFungi"/>
</dbReference>
<dbReference type="GO" id="GO:0006412">
    <property type="term" value="P:translation"/>
    <property type="evidence" value="ECO:0007669"/>
    <property type="project" value="InterPro"/>
</dbReference>
<evidence type="ECO:0000256" key="1">
    <source>
        <dbReference type="ARBA" id="ARBA00009083"/>
    </source>
</evidence>
<comment type="caution">
    <text evidence="4">The sequence shown here is derived from an EMBL/GenBank/DDBJ whole genome shotgun (WGS) entry which is preliminary data.</text>
</comment>